<dbReference type="InParanoid" id="A0A0G4E9B4"/>
<protein>
    <submittedName>
        <fullName evidence="2">Uncharacterized protein</fullName>
    </submittedName>
</protein>
<feature type="compositionally biased region" description="Basic and acidic residues" evidence="1">
    <location>
        <begin position="42"/>
        <end position="63"/>
    </location>
</feature>
<organism evidence="2 3">
    <name type="scientific">Vitrella brassicaformis (strain CCMP3155)</name>
    <dbReference type="NCBI Taxonomy" id="1169540"/>
    <lineage>
        <taxon>Eukaryota</taxon>
        <taxon>Sar</taxon>
        <taxon>Alveolata</taxon>
        <taxon>Colpodellida</taxon>
        <taxon>Vitrellaceae</taxon>
        <taxon>Vitrella</taxon>
    </lineage>
</organism>
<gene>
    <name evidence="2" type="ORF">Vbra_10919</name>
</gene>
<evidence type="ECO:0000313" key="2">
    <source>
        <dbReference type="EMBL" id="CEL92181.1"/>
    </source>
</evidence>
<evidence type="ECO:0000313" key="3">
    <source>
        <dbReference type="Proteomes" id="UP000041254"/>
    </source>
</evidence>
<proteinExistence type="predicted"/>
<accession>A0A0G4E9B4</accession>
<sequence length="611" mass="66895">MTSTCSIQSERPIVEAKPSTSTTAATDLDRNGPNSGSGAAGGKDREVVGDGVGKQERQTEEYRASAPMVGWTSEEARKQLSDHEKRLEQLKIKLGQTSFEVAKALKEIEIMRAAQVIANSEYVASKSIKECQVDLAKEVERVQSNVCSMQFWVQEDIAMQIDTIKRQVEGHQGVLSQCVHDMGMWSAKHYELQQIHTQTMSEVGGHSKWLAQIDERLAAAERHISTLQKMQCATTTITDTNISNQPTFQPVALPSHMLLPPAIPAPTPIHQHQHQQPPLTYTNPPTYIPPAHTEDHTTEQRYPSYQNTQTHTPSRPMVEEPVATTQACGGLFAAGGGGGPSVHQSVVQQHHVAVGKGGGGAVAGDAGESLAAPSPLDLLFGGGRQKAAQQQQQKNIKDIILKDMDFAVREGRSVTERECVEPKTTAPRRVPLPKATKEDHEEVAETLAEYPRDERAALHLLPFIRVLKWSHIASGKKAVMCDARCGADATEAKTAITIENRVVGPQQENGYRLLCTNGNSTQRMVVFTPLLRSPFAAVLRELQTLLLECNQKDLISLHGQRISGSRLDAQSFAYMCQAIEDGKAPATLTAVECFKGPTAVWAGRWKTDRHD</sequence>
<dbReference type="AlphaFoldDB" id="A0A0G4E9B4"/>
<keyword evidence="3" id="KW-1185">Reference proteome</keyword>
<evidence type="ECO:0000256" key="1">
    <source>
        <dbReference type="SAM" id="MobiDB-lite"/>
    </source>
</evidence>
<feature type="region of interest" description="Disordered" evidence="1">
    <location>
        <begin position="1"/>
        <end position="70"/>
    </location>
</feature>
<name>A0A0G4E9B4_VITBC</name>
<dbReference type="VEuPathDB" id="CryptoDB:Vbra_10919"/>
<reference evidence="2 3" key="1">
    <citation type="submission" date="2014-11" db="EMBL/GenBank/DDBJ databases">
        <authorList>
            <person name="Zhu J."/>
            <person name="Qi W."/>
            <person name="Song R."/>
        </authorList>
    </citation>
    <scope>NUCLEOTIDE SEQUENCE [LARGE SCALE GENOMIC DNA]</scope>
</reference>
<dbReference type="Proteomes" id="UP000041254">
    <property type="component" value="Unassembled WGS sequence"/>
</dbReference>
<dbReference type="EMBL" id="CDMY01000055">
    <property type="protein sequence ID" value="CEL92181.1"/>
    <property type="molecule type" value="Genomic_DNA"/>
</dbReference>